<evidence type="ECO:0000259" key="4">
    <source>
        <dbReference type="PROSITE" id="PS51898"/>
    </source>
</evidence>
<dbReference type="Proteomes" id="UP000297014">
    <property type="component" value="Unassembled WGS sequence"/>
</dbReference>
<dbReference type="PANTHER" id="PTHR30349:SF41">
    <property type="entry name" value="INTEGRASE_RECOMBINASE PROTEIN MJ0367-RELATED"/>
    <property type="match status" value="1"/>
</dbReference>
<name>A0A094X9P1_ALKAL</name>
<dbReference type="RefSeq" id="WP_003321320.1">
    <property type="nucleotide sequence ID" value="NZ_ALPT02000145.1"/>
</dbReference>
<dbReference type="InterPro" id="IPR050090">
    <property type="entry name" value="Tyrosine_recombinase_XerCD"/>
</dbReference>
<evidence type="ECO:0000256" key="3">
    <source>
        <dbReference type="ARBA" id="ARBA00023172"/>
    </source>
</evidence>
<dbReference type="AlphaFoldDB" id="A0A094X9P1"/>
<reference evidence="5 7" key="1">
    <citation type="journal article" date="2014" name="Genome Announc.">
        <title>Draft Genome Sequence of Bacillus alcalophilus AV1934, a Classic Alkaliphile Isolated from Human Feces in 1934.</title>
        <authorList>
            <person name="Attie O."/>
            <person name="Jayaprakash A."/>
            <person name="Shah H."/>
            <person name="Paulsen I.T."/>
            <person name="Morino M."/>
            <person name="Takahashi Y."/>
            <person name="Narumi I."/>
            <person name="Sachidanandam R."/>
            <person name="Satoh K."/>
            <person name="Ito M."/>
            <person name="Krulwich T.A."/>
        </authorList>
    </citation>
    <scope>NUCLEOTIDE SEQUENCE [LARGE SCALE GENOMIC DNA]</scope>
    <source>
        <strain evidence="5 7">AV1934</strain>
    </source>
</reference>
<keyword evidence="7" id="KW-1185">Reference proteome</keyword>
<dbReference type="GO" id="GO:0015074">
    <property type="term" value="P:DNA integration"/>
    <property type="evidence" value="ECO:0007669"/>
    <property type="project" value="InterPro"/>
</dbReference>
<dbReference type="STRING" id="1218173.BALCAV_0222260"/>
<dbReference type="GO" id="GO:0006310">
    <property type="term" value="P:DNA recombination"/>
    <property type="evidence" value="ECO:0007669"/>
    <property type="project" value="UniProtKB-KW"/>
</dbReference>
<dbReference type="OrthoDB" id="9766545at2"/>
<sequence>MEFYGVNALLIEQYIEFKRSMGYAFDNAYTFKMFDNFTIKNGATSIGLTKGLAIKWAEKRPNEADVTRYKRVNTIINFSIYLNQLGYPSHIPRQLKVYKSTFTPYIFSKEELKLFFDACDTIEVKGQTTMKYILPVVFRMIYGCGLRVSEALALKCEDVNLDEGYITIRESKNGCDRMLPLSDSLKNVCKQYSKYCLHLQSPNDYFLKQKNNEKYASDTVYRWFRKILWKAGIPHGGKGMGPCVHSFRHSFSVHSLAEMSRQGLDLYYSLPILSNYLGHSSLEATDKYVRLTSDMYPELIQEVNSLCSYLFPEVTLP</sequence>
<reference evidence="6 8" key="2">
    <citation type="submission" date="2014-01" db="EMBL/GenBank/DDBJ databases">
        <title>Draft genome sequencing of Bacillus alcalophilus CGMCC 1.3604.</title>
        <authorList>
            <person name="Yang J."/>
            <person name="Diao L."/>
            <person name="Yang S."/>
        </authorList>
    </citation>
    <scope>NUCLEOTIDE SEQUENCE [LARGE SCALE GENOMIC DNA]</scope>
    <source>
        <strain evidence="6 8">CGMCC 1.3604</strain>
    </source>
</reference>
<proteinExistence type="inferred from homology"/>
<evidence type="ECO:0000256" key="2">
    <source>
        <dbReference type="ARBA" id="ARBA00023125"/>
    </source>
</evidence>
<evidence type="ECO:0000313" key="5">
    <source>
        <dbReference type="EMBL" id="KGA95490.1"/>
    </source>
</evidence>
<evidence type="ECO:0000256" key="1">
    <source>
        <dbReference type="ARBA" id="ARBA00008857"/>
    </source>
</evidence>
<dbReference type="GO" id="GO:0003677">
    <property type="term" value="F:DNA binding"/>
    <property type="evidence" value="ECO:0007669"/>
    <property type="project" value="UniProtKB-KW"/>
</dbReference>
<dbReference type="Gene3D" id="1.10.443.10">
    <property type="entry name" value="Intergrase catalytic core"/>
    <property type="match status" value="1"/>
</dbReference>
<dbReference type="InterPro" id="IPR002104">
    <property type="entry name" value="Integrase_catalytic"/>
</dbReference>
<dbReference type="InterPro" id="IPR013762">
    <property type="entry name" value="Integrase-like_cat_sf"/>
</dbReference>
<gene>
    <name evidence="6" type="ORF">AJ85_05500</name>
    <name evidence="5" type="ORF">BALCAV_0222260</name>
</gene>
<evidence type="ECO:0000313" key="7">
    <source>
        <dbReference type="Proteomes" id="UP000002754"/>
    </source>
</evidence>
<accession>A0A094X9P1</accession>
<organism evidence="5 7">
    <name type="scientific">Alkalihalobacillus alcalophilus ATCC 27647 = CGMCC 1.3604</name>
    <dbReference type="NCBI Taxonomy" id="1218173"/>
    <lineage>
        <taxon>Bacteria</taxon>
        <taxon>Bacillati</taxon>
        <taxon>Bacillota</taxon>
        <taxon>Bacilli</taxon>
        <taxon>Bacillales</taxon>
        <taxon>Bacillaceae</taxon>
        <taxon>Alkalihalobacillus</taxon>
    </lineage>
</organism>
<dbReference type="SUPFAM" id="SSF56349">
    <property type="entry name" value="DNA breaking-rejoining enzymes"/>
    <property type="match status" value="1"/>
</dbReference>
<dbReference type="PROSITE" id="PS51898">
    <property type="entry name" value="TYR_RECOMBINASE"/>
    <property type="match status" value="1"/>
</dbReference>
<dbReference type="Proteomes" id="UP000002754">
    <property type="component" value="Unassembled WGS sequence"/>
</dbReference>
<comment type="caution">
    <text evidence="5">The sequence shown here is derived from an EMBL/GenBank/DDBJ whole genome shotgun (WGS) entry which is preliminary data.</text>
</comment>
<dbReference type="eggNOG" id="COG0582">
    <property type="taxonomic scope" value="Bacteria"/>
</dbReference>
<dbReference type="PANTHER" id="PTHR30349">
    <property type="entry name" value="PHAGE INTEGRASE-RELATED"/>
    <property type="match status" value="1"/>
</dbReference>
<feature type="domain" description="Tyr recombinase" evidence="4">
    <location>
        <begin position="102"/>
        <end position="301"/>
    </location>
</feature>
<dbReference type="EMBL" id="ALPT02000145">
    <property type="protein sequence ID" value="KGA95490.1"/>
    <property type="molecule type" value="Genomic_DNA"/>
</dbReference>
<comment type="similarity">
    <text evidence="1">Belongs to the 'phage' integrase family.</text>
</comment>
<dbReference type="Pfam" id="PF00589">
    <property type="entry name" value="Phage_integrase"/>
    <property type="match status" value="1"/>
</dbReference>
<dbReference type="InterPro" id="IPR011010">
    <property type="entry name" value="DNA_brk_join_enz"/>
</dbReference>
<evidence type="ECO:0000313" key="6">
    <source>
        <dbReference type="EMBL" id="THG91349.1"/>
    </source>
</evidence>
<protein>
    <submittedName>
        <fullName evidence="5">Integrase</fullName>
    </submittedName>
</protein>
<keyword evidence="3" id="KW-0233">DNA recombination</keyword>
<keyword evidence="2" id="KW-0238">DNA-binding</keyword>
<dbReference type="EMBL" id="JALP01000074">
    <property type="protein sequence ID" value="THG91349.1"/>
    <property type="molecule type" value="Genomic_DNA"/>
</dbReference>
<evidence type="ECO:0000313" key="8">
    <source>
        <dbReference type="Proteomes" id="UP000297014"/>
    </source>
</evidence>